<evidence type="ECO:0000313" key="1">
    <source>
        <dbReference type="EMBL" id="GLR70018.1"/>
    </source>
</evidence>
<sequence>MIPQLDVTTLLLQNVTAQSLNSDSKGQQFGEYLFGNAIEQPLAGTADMQEQSEYSPSLIAGQLLKLGINTSEYATNSQQQNVLLLNENANNAEIYLLTDQVNSVNSGVSGSDIYEFQISADGTSLQAAFTRQLELGAIGNGVLSYLSPGQLMASENAVGKAIDASKSSNTNSHAIVNNGATFTSKISNQKVAFNAGNMALLANNAARAATSVSVKAKNVDAIQFAATPQMAELTKRSLLFTESSMQRTLWIRDYSLTSESSLQVSKRIAAFVQSQDSQINRVFLNGKILWDQKGDLR</sequence>
<accession>A0AA37SV76</accession>
<protein>
    <submittedName>
        <fullName evidence="1">Uncharacterized protein</fullName>
    </submittedName>
</protein>
<dbReference type="RefSeq" id="WP_284216320.1">
    <property type="nucleotide sequence ID" value="NZ_BSOT01000005.1"/>
</dbReference>
<reference evidence="1" key="1">
    <citation type="journal article" date="2014" name="Int. J. Syst. Evol. Microbiol.">
        <title>Complete genome sequence of Corynebacterium casei LMG S-19264T (=DSM 44701T), isolated from a smear-ripened cheese.</title>
        <authorList>
            <consortium name="US DOE Joint Genome Institute (JGI-PGF)"/>
            <person name="Walter F."/>
            <person name="Albersmeier A."/>
            <person name="Kalinowski J."/>
            <person name="Ruckert C."/>
        </authorList>
    </citation>
    <scope>NUCLEOTIDE SEQUENCE</scope>
    <source>
        <strain evidence="1">NBRC 110023</strain>
    </source>
</reference>
<comment type="caution">
    <text evidence="1">The sequence shown here is derived from an EMBL/GenBank/DDBJ whole genome shotgun (WGS) entry which is preliminary data.</text>
</comment>
<reference evidence="1" key="2">
    <citation type="submission" date="2023-01" db="EMBL/GenBank/DDBJ databases">
        <title>Draft genome sequence of Agaribacter marinus strain NBRC 110023.</title>
        <authorList>
            <person name="Sun Q."/>
            <person name="Mori K."/>
        </authorList>
    </citation>
    <scope>NUCLEOTIDE SEQUENCE</scope>
    <source>
        <strain evidence="1">NBRC 110023</strain>
    </source>
</reference>
<keyword evidence="2" id="KW-1185">Reference proteome</keyword>
<organism evidence="1 2">
    <name type="scientific">Agaribacter marinus</name>
    <dbReference type="NCBI Taxonomy" id="1431249"/>
    <lineage>
        <taxon>Bacteria</taxon>
        <taxon>Pseudomonadati</taxon>
        <taxon>Pseudomonadota</taxon>
        <taxon>Gammaproteobacteria</taxon>
        <taxon>Alteromonadales</taxon>
        <taxon>Alteromonadaceae</taxon>
        <taxon>Agaribacter</taxon>
    </lineage>
</organism>
<evidence type="ECO:0000313" key="2">
    <source>
        <dbReference type="Proteomes" id="UP001156601"/>
    </source>
</evidence>
<dbReference type="Proteomes" id="UP001156601">
    <property type="component" value="Unassembled WGS sequence"/>
</dbReference>
<dbReference type="EMBL" id="BSOT01000005">
    <property type="protein sequence ID" value="GLR70018.1"/>
    <property type="molecule type" value="Genomic_DNA"/>
</dbReference>
<name>A0AA37SV76_9ALTE</name>
<gene>
    <name evidence="1" type="ORF">GCM10007852_09260</name>
</gene>
<dbReference type="AlphaFoldDB" id="A0AA37SV76"/>
<proteinExistence type="predicted"/>